<evidence type="ECO:0000313" key="1">
    <source>
        <dbReference type="EMBL" id="KAE9390872.1"/>
    </source>
</evidence>
<keyword evidence="2" id="KW-1185">Reference proteome</keyword>
<dbReference type="Proteomes" id="UP000799118">
    <property type="component" value="Unassembled WGS sequence"/>
</dbReference>
<name>A0A6A4GYB4_9AGAR</name>
<dbReference type="EMBL" id="ML769643">
    <property type="protein sequence ID" value="KAE9390872.1"/>
    <property type="molecule type" value="Genomic_DNA"/>
</dbReference>
<reference evidence="1" key="1">
    <citation type="journal article" date="2019" name="Environ. Microbiol.">
        <title>Fungal ecological strategies reflected in gene transcription - a case study of two litter decomposers.</title>
        <authorList>
            <person name="Barbi F."/>
            <person name="Kohler A."/>
            <person name="Barry K."/>
            <person name="Baskaran P."/>
            <person name="Daum C."/>
            <person name="Fauchery L."/>
            <person name="Ihrmark K."/>
            <person name="Kuo A."/>
            <person name="LaButti K."/>
            <person name="Lipzen A."/>
            <person name="Morin E."/>
            <person name="Grigoriev I.V."/>
            <person name="Henrissat B."/>
            <person name="Lindahl B."/>
            <person name="Martin F."/>
        </authorList>
    </citation>
    <scope>NUCLEOTIDE SEQUENCE</scope>
    <source>
        <strain evidence="1">JB14</strain>
    </source>
</reference>
<dbReference type="AlphaFoldDB" id="A0A6A4GYB4"/>
<proteinExistence type="predicted"/>
<gene>
    <name evidence="1" type="ORF">BT96DRAFT_1001867</name>
</gene>
<sequence length="149" mass="17056">MELIKEKEKLDWKQPSLFPIEENEDGTNNYNEFKQKSELELDAAGYWKYIGGTEYNPPRIPDLAVPPSKLYLVWNTASAHDACLALKREYEPANTLTAININQQIIGNACPAGGNPVSWLQSMVQLYNWLRETNPNMMLNVQFTKHLIT</sequence>
<dbReference type="OrthoDB" id="2946818at2759"/>
<organism evidence="1 2">
    <name type="scientific">Gymnopus androsaceus JB14</name>
    <dbReference type="NCBI Taxonomy" id="1447944"/>
    <lineage>
        <taxon>Eukaryota</taxon>
        <taxon>Fungi</taxon>
        <taxon>Dikarya</taxon>
        <taxon>Basidiomycota</taxon>
        <taxon>Agaricomycotina</taxon>
        <taxon>Agaricomycetes</taxon>
        <taxon>Agaricomycetidae</taxon>
        <taxon>Agaricales</taxon>
        <taxon>Marasmiineae</taxon>
        <taxon>Omphalotaceae</taxon>
        <taxon>Gymnopus</taxon>
    </lineage>
</organism>
<protein>
    <submittedName>
        <fullName evidence="1">Uncharacterized protein</fullName>
    </submittedName>
</protein>
<accession>A0A6A4GYB4</accession>
<evidence type="ECO:0000313" key="2">
    <source>
        <dbReference type="Proteomes" id="UP000799118"/>
    </source>
</evidence>